<dbReference type="NCBIfam" id="TIGR00587">
    <property type="entry name" value="nfo"/>
    <property type="match status" value="1"/>
</dbReference>
<proteinExistence type="inferred from homology"/>
<dbReference type="GO" id="GO:0006284">
    <property type="term" value="P:base-excision repair"/>
    <property type="evidence" value="ECO:0007669"/>
    <property type="project" value="TreeGrafter"/>
</dbReference>
<name>A0A1G9FGZ0_9ACTN</name>
<feature type="binding site" evidence="7">
    <location>
        <position position="181"/>
    </location>
    <ligand>
        <name>Zn(2+)</name>
        <dbReference type="ChEBI" id="CHEBI:29105"/>
        <label>2</label>
    </ligand>
</feature>
<evidence type="ECO:0000313" key="9">
    <source>
        <dbReference type="EMBL" id="SDK87596.1"/>
    </source>
</evidence>
<comment type="cofactor">
    <cofactor evidence="7">
        <name>Zn(2+)</name>
        <dbReference type="ChEBI" id="CHEBI:29105"/>
    </cofactor>
    <text evidence="7">Binds 3 Zn(2+) ions.</text>
</comment>
<comment type="catalytic activity">
    <reaction evidence="7">
        <text>Endonucleolytic cleavage to 5'-phosphooligonucleotide end-products.</text>
        <dbReference type="EC" id="3.1.21.2"/>
    </reaction>
</comment>
<evidence type="ECO:0000313" key="10">
    <source>
        <dbReference type="Proteomes" id="UP000198662"/>
    </source>
</evidence>
<keyword evidence="10" id="KW-1185">Reference proteome</keyword>
<evidence type="ECO:0000256" key="6">
    <source>
        <dbReference type="ARBA" id="ARBA00023204"/>
    </source>
</evidence>
<comment type="function">
    <text evidence="7">Endonuclease IV plays a role in DNA repair. It cleaves phosphodiester bonds at apurinic or apyrimidinic (AP) sites, generating a 3'-hydroxyl group and a 5'-terminal sugar phosphate.</text>
</comment>
<feature type="binding site" evidence="7">
    <location>
        <position position="218"/>
    </location>
    <ligand>
        <name>Zn(2+)</name>
        <dbReference type="ChEBI" id="CHEBI:29105"/>
        <label>2</label>
    </ligand>
</feature>
<keyword evidence="2 7" id="KW-0479">Metal-binding</keyword>
<comment type="similarity">
    <text evidence="1 7">Belongs to the AP endonuclease 2 family.</text>
</comment>
<dbReference type="PROSITE" id="PS00730">
    <property type="entry name" value="AP_NUCLEASE_F2_2"/>
    <property type="match status" value="1"/>
</dbReference>
<gene>
    <name evidence="7" type="primary">nfo</name>
    <name evidence="9" type="ORF">SAMN05216298_1782</name>
</gene>
<evidence type="ECO:0000256" key="7">
    <source>
        <dbReference type="HAMAP-Rule" id="MF_00152"/>
    </source>
</evidence>
<dbReference type="GO" id="GO:0003677">
    <property type="term" value="F:DNA binding"/>
    <property type="evidence" value="ECO:0007669"/>
    <property type="project" value="InterPro"/>
</dbReference>
<dbReference type="InterPro" id="IPR018246">
    <property type="entry name" value="AP_endonuc_F2_Zn_BS"/>
</dbReference>
<keyword evidence="7" id="KW-0540">Nuclease</keyword>
<dbReference type="PANTHER" id="PTHR21445">
    <property type="entry name" value="ENDONUCLEASE IV ENDODEOXYRIBONUCLEASE IV"/>
    <property type="match status" value="1"/>
</dbReference>
<feature type="binding site" evidence="7">
    <location>
        <position position="148"/>
    </location>
    <ligand>
        <name>Zn(2+)</name>
        <dbReference type="ChEBI" id="CHEBI:29105"/>
        <label>2</label>
    </ligand>
</feature>
<dbReference type="InterPro" id="IPR013022">
    <property type="entry name" value="Xyl_isomerase-like_TIM-brl"/>
</dbReference>
<dbReference type="GO" id="GO:0003906">
    <property type="term" value="F:DNA-(apurinic or apyrimidinic site) endonuclease activity"/>
    <property type="evidence" value="ECO:0007669"/>
    <property type="project" value="TreeGrafter"/>
</dbReference>
<evidence type="ECO:0000256" key="4">
    <source>
        <dbReference type="ARBA" id="ARBA00022801"/>
    </source>
</evidence>
<dbReference type="GO" id="GO:0008833">
    <property type="term" value="F:deoxyribonuclease IV (phage-T4-induced) activity"/>
    <property type="evidence" value="ECO:0007669"/>
    <property type="project" value="UniProtKB-UniRule"/>
</dbReference>
<dbReference type="PANTHER" id="PTHR21445:SF0">
    <property type="entry name" value="APURINIC-APYRIMIDINIC ENDONUCLEASE"/>
    <property type="match status" value="1"/>
</dbReference>
<dbReference type="Proteomes" id="UP000198662">
    <property type="component" value="Unassembled WGS sequence"/>
</dbReference>
<dbReference type="PROSITE" id="PS00731">
    <property type="entry name" value="AP_NUCLEASE_F2_3"/>
    <property type="match status" value="1"/>
</dbReference>
<dbReference type="CDD" id="cd00019">
    <property type="entry name" value="AP2Ec"/>
    <property type="match status" value="1"/>
</dbReference>
<dbReference type="Gene3D" id="3.20.20.150">
    <property type="entry name" value="Divalent-metal-dependent TIM barrel enzymes"/>
    <property type="match status" value="1"/>
</dbReference>
<evidence type="ECO:0000256" key="3">
    <source>
        <dbReference type="ARBA" id="ARBA00022763"/>
    </source>
</evidence>
<dbReference type="GO" id="GO:0008081">
    <property type="term" value="F:phosphoric diester hydrolase activity"/>
    <property type="evidence" value="ECO:0007669"/>
    <property type="project" value="TreeGrafter"/>
</dbReference>
<dbReference type="PROSITE" id="PS00729">
    <property type="entry name" value="AP_NUCLEASE_F2_1"/>
    <property type="match status" value="1"/>
</dbReference>
<accession>A0A1G9FGZ0</accession>
<keyword evidence="7 9" id="KW-0255">Endonuclease</keyword>
<dbReference type="PROSITE" id="PS51432">
    <property type="entry name" value="AP_NUCLEASE_F2_4"/>
    <property type="match status" value="1"/>
</dbReference>
<evidence type="ECO:0000256" key="1">
    <source>
        <dbReference type="ARBA" id="ARBA00005340"/>
    </source>
</evidence>
<dbReference type="SMART" id="SM00518">
    <property type="entry name" value="AP2Ec"/>
    <property type="match status" value="1"/>
</dbReference>
<feature type="binding site" evidence="7">
    <location>
        <position position="231"/>
    </location>
    <ligand>
        <name>Zn(2+)</name>
        <dbReference type="ChEBI" id="CHEBI:29105"/>
        <label>3</label>
    </ligand>
</feature>
<dbReference type="InterPro" id="IPR036237">
    <property type="entry name" value="Xyl_isomerase-like_sf"/>
</dbReference>
<evidence type="ECO:0000256" key="2">
    <source>
        <dbReference type="ARBA" id="ARBA00022723"/>
    </source>
</evidence>
<dbReference type="InterPro" id="IPR001719">
    <property type="entry name" value="AP_endonuc_2"/>
</dbReference>
<evidence type="ECO:0000259" key="8">
    <source>
        <dbReference type="Pfam" id="PF01261"/>
    </source>
</evidence>
<feature type="binding site" evidence="7">
    <location>
        <position position="184"/>
    </location>
    <ligand>
        <name>Zn(2+)</name>
        <dbReference type="ChEBI" id="CHEBI:29105"/>
        <label>3</label>
    </ligand>
</feature>
<feature type="binding site" evidence="7">
    <location>
        <position position="148"/>
    </location>
    <ligand>
        <name>Zn(2+)</name>
        <dbReference type="ChEBI" id="CHEBI:29105"/>
        <label>1</label>
    </ligand>
</feature>
<dbReference type="RefSeq" id="WP_176953247.1">
    <property type="nucleotide sequence ID" value="NZ_FNGF01000002.1"/>
</dbReference>
<keyword evidence="5 7" id="KW-0862">Zinc</keyword>
<feature type="binding site" evidence="7">
    <location>
        <position position="233"/>
    </location>
    <ligand>
        <name>Zn(2+)</name>
        <dbReference type="ChEBI" id="CHEBI:29105"/>
        <label>3</label>
    </ligand>
</feature>
<sequence>MGARRKRAIGAHVPVGGGLVKTGVAEAEAIGAEVLQIFLGSPRGWALPKVDDEAAERFREECAARKWPVYVHASYLINLASPDPDAVKRSVEHLRAALAASAKVGAAGVVVHAGSSIDGDREAALGRLAGTFGAVLEDAPDSLRLLVEPTAGAANAMAWTFESTAEYIDAVGIPEVGLCLDTCHLHAAGEALADRRKLNASLKALDAAIGAGRVGLVHYNDSKDPMGSRRDRHETLGEGILGDEGLAAVAAAPLLKGVPLVSETPTREHDVAHAKELDRT</sequence>
<dbReference type="Pfam" id="PF01261">
    <property type="entry name" value="AP_endonuc_2"/>
    <property type="match status" value="1"/>
</dbReference>
<keyword evidence="6 7" id="KW-0234">DNA repair</keyword>
<reference evidence="10" key="1">
    <citation type="submission" date="2016-10" db="EMBL/GenBank/DDBJ databases">
        <authorList>
            <person name="Varghese N."/>
            <person name="Submissions S."/>
        </authorList>
    </citation>
    <scope>NUCLEOTIDE SEQUENCE [LARGE SCALE GENOMIC DNA]</scope>
    <source>
        <strain evidence="10">CGMCC 4.3147</strain>
    </source>
</reference>
<keyword evidence="4 7" id="KW-0378">Hydrolase</keyword>
<dbReference type="STRING" id="380244.SAMN05216298_1782"/>
<dbReference type="GO" id="GO:0008270">
    <property type="term" value="F:zinc ion binding"/>
    <property type="evidence" value="ECO:0007669"/>
    <property type="project" value="UniProtKB-UniRule"/>
</dbReference>
<dbReference type="EC" id="3.1.21.2" evidence="7"/>
<keyword evidence="3 7" id="KW-0227">DNA damage</keyword>
<feature type="binding site" evidence="7">
    <location>
        <position position="112"/>
    </location>
    <ligand>
        <name>Zn(2+)</name>
        <dbReference type="ChEBI" id="CHEBI:29105"/>
        <label>1</label>
    </ligand>
</feature>
<protein>
    <recommendedName>
        <fullName evidence="7">Probable endonuclease 4</fullName>
        <ecNumber evidence="7">3.1.21.2</ecNumber>
    </recommendedName>
    <alternativeName>
        <fullName evidence="7">Endodeoxyribonuclease IV</fullName>
    </alternativeName>
    <alternativeName>
        <fullName evidence="7">Endonuclease IV</fullName>
    </alternativeName>
</protein>
<dbReference type="SUPFAM" id="SSF51658">
    <property type="entry name" value="Xylose isomerase-like"/>
    <property type="match status" value="1"/>
</dbReference>
<evidence type="ECO:0000256" key="5">
    <source>
        <dbReference type="ARBA" id="ARBA00022833"/>
    </source>
</evidence>
<feature type="binding site" evidence="7">
    <location>
        <position position="263"/>
    </location>
    <ligand>
        <name>Zn(2+)</name>
        <dbReference type="ChEBI" id="CHEBI:29105"/>
        <label>2</label>
    </ligand>
</feature>
<dbReference type="HAMAP" id="MF_00152">
    <property type="entry name" value="Nfo"/>
    <property type="match status" value="1"/>
</dbReference>
<dbReference type="EMBL" id="FNGF01000002">
    <property type="protein sequence ID" value="SDK87596.1"/>
    <property type="molecule type" value="Genomic_DNA"/>
</dbReference>
<feature type="binding site" evidence="7">
    <location>
        <position position="72"/>
    </location>
    <ligand>
        <name>Zn(2+)</name>
        <dbReference type="ChEBI" id="CHEBI:29105"/>
        <label>1</label>
    </ligand>
</feature>
<dbReference type="AlphaFoldDB" id="A0A1G9FGZ0"/>
<feature type="domain" description="Xylose isomerase-like TIM barrel" evidence="8">
    <location>
        <begin position="24"/>
        <end position="271"/>
    </location>
</feature>
<organism evidence="9 10">
    <name type="scientific">Glycomyces sambucus</name>
    <dbReference type="NCBI Taxonomy" id="380244"/>
    <lineage>
        <taxon>Bacteria</taxon>
        <taxon>Bacillati</taxon>
        <taxon>Actinomycetota</taxon>
        <taxon>Actinomycetes</taxon>
        <taxon>Glycomycetales</taxon>
        <taxon>Glycomycetaceae</taxon>
        <taxon>Glycomyces</taxon>
    </lineage>
</organism>